<keyword evidence="2" id="KW-1185">Reference proteome</keyword>
<gene>
    <name evidence="1" type="ORF">QPJ95_05670</name>
</gene>
<sequence length="85" mass="9671">MSTDHRSLRYDLTINGHSLALNSFPLIVFNASDLPKPERLAYFRRQIEEQKLDPGTHNDAAHAAFIEATLARRDRAERKAAIARL</sequence>
<dbReference type="Proteomes" id="UP001238334">
    <property type="component" value="Chromosome"/>
</dbReference>
<proteinExistence type="predicted"/>
<dbReference type="EMBL" id="CP127247">
    <property type="protein sequence ID" value="WIY26402.1"/>
    <property type="molecule type" value="Genomic_DNA"/>
</dbReference>
<name>A0A9Y2P3V5_9RHOB</name>
<dbReference type="KEGG" id="ppso:QPJ95_05670"/>
<dbReference type="RefSeq" id="WP_270919349.1">
    <property type="nucleotide sequence ID" value="NZ_CP127247.1"/>
</dbReference>
<accession>A0A9Y2P3V5</accession>
<reference evidence="1 2" key="1">
    <citation type="submission" date="2023-06" db="EMBL/GenBank/DDBJ databases">
        <title>Parasedimentitalea psychrophila sp. nov., a psychrophilic bacterium isolated from deep-sea sediment.</title>
        <authorList>
            <person name="Li A."/>
        </authorList>
    </citation>
    <scope>NUCLEOTIDE SEQUENCE [LARGE SCALE GENOMIC DNA]</scope>
    <source>
        <strain evidence="1 2">QS115</strain>
    </source>
</reference>
<protein>
    <submittedName>
        <fullName evidence="1">Uncharacterized protein</fullName>
    </submittedName>
</protein>
<evidence type="ECO:0000313" key="2">
    <source>
        <dbReference type="Proteomes" id="UP001238334"/>
    </source>
</evidence>
<dbReference type="AlphaFoldDB" id="A0A9Y2P3V5"/>
<evidence type="ECO:0000313" key="1">
    <source>
        <dbReference type="EMBL" id="WIY26402.1"/>
    </source>
</evidence>
<organism evidence="1 2">
    <name type="scientific">Parasedimentitalea psychrophila</name>
    <dbReference type="NCBI Taxonomy" id="2997337"/>
    <lineage>
        <taxon>Bacteria</taxon>
        <taxon>Pseudomonadati</taxon>
        <taxon>Pseudomonadota</taxon>
        <taxon>Alphaproteobacteria</taxon>
        <taxon>Rhodobacterales</taxon>
        <taxon>Paracoccaceae</taxon>
        <taxon>Parasedimentitalea</taxon>
    </lineage>
</organism>